<dbReference type="Gene3D" id="2.20.25.10">
    <property type="match status" value="1"/>
</dbReference>
<dbReference type="Proteomes" id="UP000641646">
    <property type="component" value="Unassembled WGS sequence"/>
</dbReference>
<dbReference type="GO" id="GO:0032259">
    <property type="term" value="P:methylation"/>
    <property type="evidence" value="ECO:0007669"/>
    <property type="project" value="UniProtKB-KW"/>
</dbReference>
<feature type="domain" description="Methyltransferase type 11" evidence="1">
    <location>
        <begin position="155"/>
        <end position="202"/>
    </location>
</feature>
<dbReference type="CDD" id="cd02440">
    <property type="entry name" value="AdoMet_MTases"/>
    <property type="match status" value="1"/>
</dbReference>
<protein>
    <submittedName>
        <fullName evidence="2">Methyltransferase domain-containing protein</fullName>
    </submittedName>
</protein>
<reference evidence="2" key="2">
    <citation type="submission" date="2020-08" db="EMBL/GenBank/DDBJ databases">
        <authorList>
            <person name="Chen M."/>
            <person name="Teng W."/>
            <person name="Zhao L."/>
            <person name="Hu C."/>
            <person name="Zhou Y."/>
            <person name="Han B."/>
            <person name="Song L."/>
            <person name="Shu W."/>
        </authorList>
    </citation>
    <scope>NUCLEOTIDE SEQUENCE</scope>
    <source>
        <strain evidence="2">FACHB-1375</strain>
    </source>
</reference>
<sequence>MPATTQIELTENTQKMLRCPVCKSKLELATEKLKCTNYQCQTVFPVIDGVPVLINESASIFNLKDFINYESTTFNIKPKTKIQRLLMNLVPAISANLRTKENYEMFALQVQKLSPTPKVLVLGGGILGQGMEALLSVPSIEIVGSDVSFGPTAQLICDAHDIPFADACFDAVIAQAVLEHVVDPQRCVEEIYRVLKDNGVVYAETPFMQQVHMGRYDFTRFTYLGHRRLFRKFEEVSSGVVCGPGMALAWAYQYFLLSFVKSTAAQALVTAFARFTSFWWKYFDYFLVDKPGTFDAASGYYFMGKKSDRILSDRELIQLYKGIRGGISPDY</sequence>
<evidence type="ECO:0000313" key="3">
    <source>
        <dbReference type="Proteomes" id="UP000641646"/>
    </source>
</evidence>
<evidence type="ECO:0000259" key="1">
    <source>
        <dbReference type="Pfam" id="PF08241"/>
    </source>
</evidence>
<dbReference type="EMBL" id="JACJPW010000059">
    <property type="protein sequence ID" value="MBD2183571.1"/>
    <property type="molecule type" value="Genomic_DNA"/>
</dbReference>
<reference evidence="2" key="1">
    <citation type="journal article" date="2015" name="ISME J.">
        <title>Draft Genome Sequence of Streptomyces incarnatus NRRL8089, which Produces the Nucleoside Antibiotic Sinefungin.</title>
        <authorList>
            <person name="Oshima K."/>
            <person name="Hattori M."/>
            <person name="Shimizu H."/>
            <person name="Fukuda K."/>
            <person name="Nemoto M."/>
            <person name="Inagaki K."/>
            <person name="Tamura T."/>
        </authorList>
    </citation>
    <scope>NUCLEOTIDE SEQUENCE</scope>
    <source>
        <strain evidence="2">FACHB-1375</strain>
    </source>
</reference>
<dbReference type="AlphaFoldDB" id="A0A926VGP9"/>
<dbReference type="InterPro" id="IPR013216">
    <property type="entry name" value="Methyltransf_11"/>
</dbReference>
<organism evidence="2 3">
    <name type="scientific">Aerosakkonema funiforme FACHB-1375</name>
    <dbReference type="NCBI Taxonomy" id="2949571"/>
    <lineage>
        <taxon>Bacteria</taxon>
        <taxon>Bacillati</taxon>
        <taxon>Cyanobacteriota</taxon>
        <taxon>Cyanophyceae</taxon>
        <taxon>Oscillatoriophycideae</taxon>
        <taxon>Aerosakkonematales</taxon>
        <taxon>Aerosakkonemataceae</taxon>
        <taxon>Aerosakkonema</taxon>
    </lineage>
</organism>
<name>A0A926VGP9_9CYAN</name>
<dbReference type="SUPFAM" id="SSF158997">
    <property type="entry name" value="Trm112p-like"/>
    <property type="match status" value="1"/>
</dbReference>
<evidence type="ECO:0000313" key="2">
    <source>
        <dbReference type="EMBL" id="MBD2183571.1"/>
    </source>
</evidence>
<dbReference type="GO" id="GO:0008757">
    <property type="term" value="F:S-adenosylmethionine-dependent methyltransferase activity"/>
    <property type="evidence" value="ECO:0007669"/>
    <property type="project" value="InterPro"/>
</dbReference>
<dbReference type="RefSeq" id="WP_190468162.1">
    <property type="nucleotide sequence ID" value="NZ_JACJPW010000059.1"/>
</dbReference>
<keyword evidence="3" id="KW-1185">Reference proteome</keyword>
<keyword evidence="2" id="KW-0489">Methyltransferase</keyword>
<dbReference type="Pfam" id="PF08241">
    <property type="entry name" value="Methyltransf_11"/>
    <property type="match status" value="1"/>
</dbReference>
<proteinExistence type="predicted"/>
<gene>
    <name evidence="2" type="ORF">H6G03_21335</name>
</gene>
<dbReference type="SUPFAM" id="SSF53335">
    <property type="entry name" value="S-adenosyl-L-methionine-dependent methyltransferases"/>
    <property type="match status" value="1"/>
</dbReference>
<dbReference type="InterPro" id="IPR029063">
    <property type="entry name" value="SAM-dependent_MTases_sf"/>
</dbReference>
<accession>A0A926VGP9</accession>
<comment type="caution">
    <text evidence="2">The sequence shown here is derived from an EMBL/GenBank/DDBJ whole genome shotgun (WGS) entry which is preliminary data.</text>
</comment>
<dbReference type="Gene3D" id="3.40.50.150">
    <property type="entry name" value="Vaccinia Virus protein VP39"/>
    <property type="match status" value="1"/>
</dbReference>
<keyword evidence="2" id="KW-0808">Transferase</keyword>